<evidence type="ECO:0000256" key="11">
    <source>
        <dbReference type="HAMAP-Rule" id="MF_01479"/>
    </source>
</evidence>
<feature type="domain" description="4Fe-4S Wbl-type" evidence="12">
    <location>
        <begin position="21"/>
        <end position="86"/>
    </location>
</feature>
<dbReference type="GO" id="GO:0047134">
    <property type="term" value="F:protein-disulfide reductase [NAD(P)H] activity"/>
    <property type="evidence" value="ECO:0007669"/>
    <property type="project" value="TreeGrafter"/>
</dbReference>
<accession>A0A543HV09</accession>
<organism evidence="13 14">
    <name type="scientific">Humibacillus xanthopallidus</name>
    <dbReference type="NCBI Taxonomy" id="412689"/>
    <lineage>
        <taxon>Bacteria</taxon>
        <taxon>Bacillati</taxon>
        <taxon>Actinomycetota</taxon>
        <taxon>Actinomycetes</taxon>
        <taxon>Micrococcales</taxon>
        <taxon>Intrasporangiaceae</taxon>
        <taxon>Humibacillus</taxon>
    </lineage>
</organism>
<comment type="similarity">
    <text evidence="2 11">Belongs to the WhiB family.</text>
</comment>
<evidence type="ECO:0000259" key="12">
    <source>
        <dbReference type="PROSITE" id="PS51674"/>
    </source>
</evidence>
<dbReference type="PROSITE" id="PS51674">
    <property type="entry name" value="4FE4S_WBL"/>
    <property type="match status" value="1"/>
</dbReference>
<evidence type="ECO:0000256" key="4">
    <source>
        <dbReference type="ARBA" id="ARBA00022723"/>
    </source>
</evidence>
<keyword evidence="8 11" id="KW-0238">DNA-binding</keyword>
<keyword evidence="3 11" id="KW-0004">4Fe-4S</keyword>
<dbReference type="GO" id="GO:0003677">
    <property type="term" value="F:DNA binding"/>
    <property type="evidence" value="ECO:0007669"/>
    <property type="project" value="UniProtKB-UniRule"/>
</dbReference>
<dbReference type="GO" id="GO:0046872">
    <property type="term" value="F:metal ion binding"/>
    <property type="evidence" value="ECO:0007669"/>
    <property type="project" value="UniProtKB-KW"/>
</dbReference>
<dbReference type="Proteomes" id="UP000316747">
    <property type="component" value="Unassembled WGS sequence"/>
</dbReference>
<dbReference type="RefSeq" id="WP_141844221.1">
    <property type="nucleotide sequence ID" value="NZ_VFPM01000002.1"/>
</dbReference>
<dbReference type="HAMAP" id="MF_01479">
    <property type="entry name" value="WhiB"/>
    <property type="match status" value="1"/>
</dbReference>
<sequence length="93" mass="10509">MTVTRLPRPVYSSYEWQEQGLCRGKDAEQFFVDDPEMGQIQRREQTEAAKAVCSDCPVARACLEHAMRVPETFGIWGGTTASERSRLLWDVAG</sequence>
<dbReference type="GO" id="GO:0045892">
    <property type="term" value="P:negative regulation of DNA-templated transcription"/>
    <property type="evidence" value="ECO:0007669"/>
    <property type="project" value="TreeGrafter"/>
</dbReference>
<keyword evidence="5 11" id="KW-0408">Iron</keyword>
<dbReference type="AlphaFoldDB" id="A0A543HV09"/>
<dbReference type="EMBL" id="VFPM01000002">
    <property type="protein sequence ID" value="TQM62120.1"/>
    <property type="molecule type" value="Genomic_DNA"/>
</dbReference>
<evidence type="ECO:0000256" key="9">
    <source>
        <dbReference type="ARBA" id="ARBA00023157"/>
    </source>
</evidence>
<feature type="binding site" evidence="11">
    <location>
        <position position="22"/>
    </location>
    <ligand>
        <name>[4Fe-4S] cluster</name>
        <dbReference type="ChEBI" id="CHEBI:49883"/>
    </ligand>
</feature>
<feature type="binding site" evidence="11">
    <location>
        <position position="56"/>
    </location>
    <ligand>
        <name>[4Fe-4S] cluster</name>
        <dbReference type="ChEBI" id="CHEBI:49883"/>
    </ligand>
</feature>
<dbReference type="GO" id="GO:0035731">
    <property type="term" value="F:dinitrosyl-iron complex binding"/>
    <property type="evidence" value="ECO:0007669"/>
    <property type="project" value="UniProtKB-UniRule"/>
</dbReference>
<dbReference type="GO" id="GO:0045454">
    <property type="term" value="P:cell redox homeostasis"/>
    <property type="evidence" value="ECO:0007669"/>
    <property type="project" value="TreeGrafter"/>
</dbReference>
<comment type="caution">
    <text evidence="13">The sequence shown here is derived from an EMBL/GenBank/DDBJ whole genome shotgun (WGS) entry which is preliminary data.</text>
</comment>
<dbReference type="OrthoDB" id="4954884at2"/>
<keyword evidence="7 11" id="KW-0805">Transcription regulation</keyword>
<dbReference type="PANTHER" id="PTHR38839">
    <property type="entry name" value="TRANSCRIPTIONAL REGULATOR WHID-RELATED"/>
    <property type="match status" value="1"/>
</dbReference>
<comment type="subcellular location">
    <subcellularLocation>
        <location evidence="1 11">Cytoplasm</location>
    </subcellularLocation>
</comment>
<dbReference type="GO" id="GO:0051539">
    <property type="term" value="F:4 iron, 4 sulfur cluster binding"/>
    <property type="evidence" value="ECO:0007669"/>
    <property type="project" value="UniProtKB-UniRule"/>
</dbReference>
<keyword evidence="10 11" id="KW-0804">Transcription</keyword>
<keyword evidence="14" id="KW-1185">Reference proteome</keyword>
<evidence type="ECO:0000256" key="7">
    <source>
        <dbReference type="ARBA" id="ARBA00023015"/>
    </source>
</evidence>
<comment type="PTM">
    <text evidence="11">Upon Fe-S cluster removal intramolecular disulfide bonds are formed.</text>
</comment>
<dbReference type="Pfam" id="PF02467">
    <property type="entry name" value="Whib"/>
    <property type="match status" value="1"/>
</dbReference>
<evidence type="ECO:0000256" key="1">
    <source>
        <dbReference type="ARBA" id="ARBA00004496"/>
    </source>
</evidence>
<comment type="cofactor">
    <cofactor evidence="11">
        <name>[4Fe-4S] cluster</name>
        <dbReference type="ChEBI" id="CHEBI:49883"/>
    </cofactor>
    <text evidence="11">Binds 1 [4Fe-4S] cluster per subunit. Following nitrosylation of the [4Fe-4S] cluster binds 1 [4Fe-8(NO)] cluster per subunit.</text>
</comment>
<evidence type="ECO:0000256" key="3">
    <source>
        <dbReference type="ARBA" id="ARBA00022485"/>
    </source>
</evidence>
<evidence type="ECO:0000256" key="6">
    <source>
        <dbReference type="ARBA" id="ARBA00023014"/>
    </source>
</evidence>
<proteinExistence type="inferred from homology"/>
<dbReference type="InterPro" id="IPR003482">
    <property type="entry name" value="Whib"/>
</dbReference>
<comment type="function">
    <text evidence="11">Acts as a transcriptional regulator. Probably redox-responsive. The apo- but not holo-form probably binds DNA.</text>
</comment>
<evidence type="ECO:0000256" key="8">
    <source>
        <dbReference type="ARBA" id="ARBA00023125"/>
    </source>
</evidence>
<keyword evidence="9 11" id="KW-1015">Disulfide bond</keyword>
<evidence type="ECO:0000313" key="14">
    <source>
        <dbReference type="Proteomes" id="UP000316747"/>
    </source>
</evidence>
<evidence type="ECO:0000256" key="2">
    <source>
        <dbReference type="ARBA" id="ARBA00006597"/>
    </source>
</evidence>
<feature type="binding site" evidence="11">
    <location>
        <position position="53"/>
    </location>
    <ligand>
        <name>[4Fe-4S] cluster</name>
        <dbReference type="ChEBI" id="CHEBI:49883"/>
    </ligand>
</feature>
<name>A0A543HV09_9MICO</name>
<protein>
    <recommendedName>
        <fullName evidence="11">Transcriptional regulator WhiB</fullName>
    </recommendedName>
</protein>
<dbReference type="GO" id="GO:0005737">
    <property type="term" value="C:cytoplasm"/>
    <property type="evidence" value="ECO:0007669"/>
    <property type="project" value="UniProtKB-SubCell"/>
</dbReference>
<comment type="PTM">
    <text evidence="11">The Fe-S cluster can be nitrosylated by nitric oxide (NO).</text>
</comment>
<dbReference type="InterPro" id="IPR034768">
    <property type="entry name" value="4FE4S_WBL"/>
</dbReference>
<keyword evidence="11" id="KW-0963">Cytoplasm</keyword>
<gene>
    <name evidence="11" type="primary">whiB</name>
    <name evidence="13" type="ORF">FBY41_2148</name>
</gene>
<keyword evidence="6 11" id="KW-0411">Iron-sulfur</keyword>
<evidence type="ECO:0000313" key="13">
    <source>
        <dbReference type="EMBL" id="TQM62120.1"/>
    </source>
</evidence>
<reference evidence="13 14" key="1">
    <citation type="submission" date="2019-06" db="EMBL/GenBank/DDBJ databases">
        <title>Genome sequencing of plant associated microbes to promote plant fitness in Sorghum bicolor and Oryza sativa.</title>
        <authorList>
            <person name="Coleman-Derr D."/>
        </authorList>
    </citation>
    <scope>NUCLEOTIDE SEQUENCE [LARGE SCALE GENOMIC DNA]</scope>
    <source>
        <strain evidence="13 14">KV-663</strain>
    </source>
</reference>
<evidence type="ECO:0000256" key="10">
    <source>
        <dbReference type="ARBA" id="ARBA00023163"/>
    </source>
</evidence>
<evidence type="ECO:0000256" key="5">
    <source>
        <dbReference type="ARBA" id="ARBA00023004"/>
    </source>
</evidence>
<feature type="binding site" evidence="11">
    <location>
        <position position="62"/>
    </location>
    <ligand>
        <name>[4Fe-4S] cluster</name>
        <dbReference type="ChEBI" id="CHEBI:49883"/>
    </ligand>
</feature>
<keyword evidence="4 11" id="KW-0479">Metal-binding</keyword>